<dbReference type="EMBL" id="JAGIZQ010000004">
    <property type="protein sequence ID" value="KAH6632801.1"/>
    <property type="molecule type" value="Genomic_DNA"/>
</dbReference>
<keyword evidence="2" id="KW-1185">Reference proteome</keyword>
<gene>
    <name evidence="1" type="ORF">F5144DRAFT_651385</name>
</gene>
<evidence type="ECO:0000313" key="1">
    <source>
        <dbReference type="EMBL" id="KAH6632801.1"/>
    </source>
</evidence>
<evidence type="ECO:0000313" key="2">
    <source>
        <dbReference type="Proteomes" id="UP000724584"/>
    </source>
</evidence>
<proteinExistence type="predicted"/>
<organism evidence="1 2">
    <name type="scientific">Chaetomium tenue</name>
    <dbReference type="NCBI Taxonomy" id="1854479"/>
    <lineage>
        <taxon>Eukaryota</taxon>
        <taxon>Fungi</taxon>
        <taxon>Dikarya</taxon>
        <taxon>Ascomycota</taxon>
        <taxon>Pezizomycotina</taxon>
        <taxon>Sordariomycetes</taxon>
        <taxon>Sordariomycetidae</taxon>
        <taxon>Sordariales</taxon>
        <taxon>Chaetomiaceae</taxon>
        <taxon>Chaetomium</taxon>
    </lineage>
</organism>
<reference evidence="1 2" key="1">
    <citation type="journal article" date="2021" name="Nat. Commun.">
        <title>Genetic determinants of endophytism in the Arabidopsis root mycobiome.</title>
        <authorList>
            <person name="Mesny F."/>
            <person name="Miyauchi S."/>
            <person name="Thiergart T."/>
            <person name="Pickel B."/>
            <person name="Atanasova L."/>
            <person name="Karlsson M."/>
            <person name="Huettel B."/>
            <person name="Barry K.W."/>
            <person name="Haridas S."/>
            <person name="Chen C."/>
            <person name="Bauer D."/>
            <person name="Andreopoulos W."/>
            <person name="Pangilinan J."/>
            <person name="LaButti K."/>
            <person name="Riley R."/>
            <person name="Lipzen A."/>
            <person name="Clum A."/>
            <person name="Drula E."/>
            <person name="Henrissat B."/>
            <person name="Kohler A."/>
            <person name="Grigoriev I.V."/>
            <person name="Martin F.M."/>
            <person name="Hacquard S."/>
        </authorList>
    </citation>
    <scope>NUCLEOTIDE SEQUENCE [LARGE SCALE GENOMIC DNA]</scope>
    <source>
        <strain evidence="1 2">MPI-SDFR-AT-0079</strain>
    </source>
</reference>
<comment type="caution">
    <text evidence="1">The sequence shown here is derived from an EMBL/GenBank/DDBJ whole genome shotgun (WGS) entry which is preliminary data.</text>
</comment>
<name>A0ACB7PCD3_9PEZI</name>
<accession>A0ACB7PCD3</accession>
<protein>
    <submittedName>
        <fullName evidence="1">Uncharacterized protein</fullName>
    </submittedName>
</protein>
<sequence>MALPDACQDEDHDGQSCSSTPAPPTPAPPLVPRPLSINRLLAIHARERLLVHPLCWTDRQPALLGCRIHDHDEEALDNAETTAAESFSRALPPRLSLSHLLTTIFNDGEFAATVETLVQALGGRIWVAGSRATSLYFHCRPGPSIRFYHLSVLIPGPDPQRITLACLDYRDIEDAREEHFKPPPNRLHRTDRPGLRRARILSRHHTPKEAEKDPFLVALIIALRKIADVRVLCLGDGLPRPVHLYVAHVQARFLNKLDFPNQEPAAEWALDIDHWGIAAKPFETLPHRLCRVLKPRQDQEADAENLGEPWVRATRKRKRGDTLDKDGSALKRK</sequence>
<dbReference type="Proteomes" id="UP000724584">
    <property type="component" value="Unassembled WGS sequence"/>
</dbReference>